<organism evidence="2 3">
    <name type="scientific">Pseudallescheria apiosperma</name>
    <name type="common">Scedosporium apiospermum</name>
    <dbReference type="NCBI Taxonomy" id="563466"/>
    <lineage>
        <taxon>Eukaryota</taxon>
        <taxon>Fungi</taxon>
        <taxon>Dikarya</taxon>
        <taxon>Ascomycota</taxon>
        <taxon>Pezizomycotina</taxon>
        <taxon>Sordariomycetes</taxon>
        <taxon>Hypocreomycetidae</taxon>
        <taxon>Microascales</taxon>
        <taxon>Microascaceae</taxon>
        <taxon>Scedosporium</taxon>
    </lineage>
</organism>
<dbReference type="RefSeq" id="XP_016642821.1">
    <property type="nucleotide sequence ID" value="XM_016787490.1"/>
</dbReference>
<name>A0A084G6R0_PSEDA</name>
<evidence type="ECO:0000259" key="1">
    <source>
        <dbReference type="Pfam" id="PF06985"/>
    </source>
</evidence>
<dbReference type="PANTHER" id="PTHR33112:SF16">
    <property type="entry name" value="HETEROKARYON INCOMPATIBILITY DOMAIN-CONTAINING PROTEIN"/>
    <property type="match status" value="1"/>
</dbReference>
<proteinExistence type="predicted"/>
<evidence type="ECO:0000313" key="2">
    <source>
        <dbReference type="EMBL" id="KEZ43022.1"/>
    </source>
</evidence>
<accession>A0A084G6R0</accession>
<dbReference type="OrthoDB" id="5243115at2759"/>
<dbReference type="PANTHER" id="PTHR33112">
    <property type="entry name" value="DOMAIN PROTEIN, PUTATIVE-RELATED"/>
    <property type="match status" value="1"/>
</dbReference>
<dbReference type="EMBL" id="JOWA01000097">
    <property type="protein sequence ID" value="KEZ43022.1"/>
    <property type="molecule type" value="Genomic_DNA"/>
</dbReference>
<dbReference type="Pfam" id="PF06985">
    <property type="entry name" value="HET"/>
    <property type="match status" value="1"/>
</dbReference>
<dbReference type="KEGG" id="sapo:SAPIO_CDS5095"/>
<feature type="domain" description="Heterokaryon incompatibility" evidence="1">
    <location>
        <begin position="134"/>
        <end position="295"/>
    </location>
</feature>
<dbReference type="Proteomes" id="UP000028545">
    <property type="component" value="Unassembled WGS sequence"/>
</dbReference>
<dbReference type="AlphaFoldDB" id="A0A084G6R0"/>
<protein>
    <recommendedName>
        <fullName evidence="1">Heterokaryon incompatibility domain-containing protein</fullName>
    </recommendedName>
</protein>
<sequence>MAEATPDVMPCNGCHNLRSPHFEAEISVILACAARCDSCALLKESIENFVDVNKVQRVSGMIDGPLYLSLTMKPGGVDFVIELFTIDGQPTRWKNIGRGRLLDFKYRALPLIRSWIIDCDTRLRITEEGDEDRYFALSYCWGRYEGVTTTTANISEHEQRIIFGKTERLFKEVAEITRRLGVRYLWIDALCIIQDDEEDWARETSRMRDIYGNAVLTIAANTAKDPSCSLLGSCNIRASAHQTRLIATQGPAEMTLSGVYARRRSRLPSHTDTAPHSSVGNLVDQLGARSWALQESILPTRILHFYNEEIVWSCFSVQRYECRILSSAAAPRNPFRKLLSEDGNPHPASLLQVWTKSVQVVTQRKLTVATDRLPAVSGLARFVRDHLDSGYQAGMWCVDLPYSLLWRSDHEAALKRGEMIERLPTFPYAPSYSWASVLGPVKYIPRHLDQFSYRRSGKDEVIPILRVSAGTANPMTVNEFGPAENCFVAAIGQILPVEFDVEANTWKLMGGSNDEAGDFEAAVAAFGAALDAENVLPPTFSPEGGIEAGIGAGTGAAEAARETQVGVVEPTFIFDVLEESPAVSPDVLAGGESYALLRAGRYIWKGTWSTASTEVVAIILVKLGTSPEGLGVYARRGLALHAFHVEKDWGSVPVETILIC</sequence>
<reference evidence="2 3" key="1">
    <citation type="journal article" date="2014" name="Genome Announc.">
        <title>Draft genome sequence of the pathogenic fungus Scedosporium apiospermum.</title>
        <authorList>
            <person name="Vandeputte P."/>
            <person name="Ghamrawi S."/>
            <person name="Rechenmann M."/>
            <person name="Iltis A."/>
            <person name="Giraud S."/>
            <person name="Fleury M."/>
            <person name="Thornton C."/>
            <person name="Delhaes L."/>
            <person name="Meyer W."/>
            <person name="Papon N."/>
            <person name="Bouchara J.P."/>
        </authorList>
    </citation>
    <scope>NUCLEOTIDE SEQUENCE [LARGE SCALE GENOMIC DNA]</scope>
    <source>
        <strain evidence="2 3">IHEM 14462</strain>
    </source>
</reference>
<keyword evidence="3" id="KW-1185">Reference proteome</keyword>
<dbReference type="GeneID" id="27724167"/>
<dbReference type="VEuPathDB" id="FungiDB:SAPIO_CDS5095"/>
<gene>
    <name evidence="2" type="ORF">SAPIO_CDS5095</name>
</gene>
<comment type="caution">
    <text evidence="2">The sequence shown here is derived from an EMBL/GenBank/DDBJ whole genome shotgun (WGS) entry which is preliminary data.</text>
</comment>
<dbReference type="InterPro" id="IPR010730">
    <property type="entry name" value="HET"/>
</dbReference>
<dbReference type="HOGENOM" id="CLU_415700_0_0_1"/>
<evidence type="ECO:0000313" key="3">
    <source>
        <dbReference type="Proteomes" id="UP000028545"/>
    </source>
</evidence>